<name>A0A7Y0FFM8_9BURK</name>
<accession>A0A7Y0FFM8</accession>
<comment type="caution">
    <text evidence="2">The sequence shown here is derived from an EMBL/GenBank/DDBJ whole genome shotgun (WGS) entry which is preliminary data.</text>
</comment>
<keyword evidence="3" id="KW-1185">Reference proteome</keyword>
<dbReference type="InterPro" id="IPR018958">
    <property type="entry name" value="Knr4/Smi1-like_dom"/>
</dbReference>
<dbReference type="SMART" id="SM00860">
    <property type="entry name" value="SMI1_KNR4"/>
    <property type="match status" value="1"/>
</dbReference>
<dbReference type="InterPro" id="IPR037883">
    <property type="entry name" value="Knr4/Smi1-like_sf"/>
</dbReference>
<organism evidence="2 3">
    <name type="scientific">Paraburkholderia antibiotica</name>
    <dbReference type="NCBI Taxonomy" id="2728839"/>
    <lineage>
        <taxon>Bacteria</taxon>
        <taxon>Pseudomonadati</taxon>
        <taxon>Pseudomonadota</taxon>
        <taxon>Betaproteobacteria</taxon>
        <taxon>Burkholderiales</taxon>
        <taxon>Burkholderiaceae</taxon>
        <taxon>Paraburkholderia</taxon>
    </lineage>
</organism>
<evidence type="ECO:0000259" key="1">
    <source>
        <dbReference type="SMART" id="SM00860"/>
    </source>
</evidence>
<dbReference type="Gene3D" id="3.40.1580.10">
    <property type="entry name" value="SMI1/KNR4-like"/>
    <property type="match status" value="1"/>
</dbReference>
<evidence type="ECO:0000313" key="3">
    <source>
        <dbReference type="Proteomes" id="UP000583127"/>
    </source>
</evidence>
<dbReference type="RefSeq" id="WP_169500442.1">
    <property type="nucleotide sequence ID" value="NZ_JABBFZ010000020.1"/>
</dbReference>
<dbReference type="AlphaFoldDB" id="A0A7Y0FFM8"/>
<gene>
    <name evidence="2" type="ORF">HHL14_25895</name>
</gene>
<dbReference type="EMBL" id="JABBFZ010000020">
    <property type="protein sequence ID" value="NML34250.1"/>
    <property type="molecule type" value="Genomic_DNA"/>
</dbReference>
<protein>
    <submittedName>
        <fullName evidence="2">SMI1/KNR4 family protein</fullName>
    </submittedName>
</protein>
<reference evidence="2 3" key="1">
    <citation type="submission" date="2020-04" db="EMBL/GenBank/DDBJ databases">
        <title>Paraburkholderia sp. G-4-1-8 isolated from soil.</title>
        <authorList>
            <person name="Dahal R.H."/>
        </authorList>
    </citation>
    <scope>NUCLEOTIDE SEQUENCE [LARGE SCALE GENOMIC DNA]</scope>
    <source>
        <strain evidence="2 3">G-4-1-8</strain>
    </source>
</reference>
<sequence>MQYEDTNQTVTDTDISEFEHAMQIDLPESFRRHYLAHNGGYPVDVEEVSGRDYVFPFHGFFPLKYGALTIEVVKKDLAEDFGLSNAIPFAYDQGSNIFYISTEPSGFGSVFQITADTKEKFFVCDTFDQFLDGLRSV</sequence>
<feature type="domain" description="Knr4/Smi1-like" evidence="1">
    <location>
        <begin position="9"/>
        <end position="133"/>
    </location>
</feature>
<dbReference type="Pfam" id="PF09346">
    <property type="entry name" value="SMI1_KNR4"/>
    <property type="match status" value="1"/>
</dbReference>
<dbReference type="Proteomes" id="UP000583127">
    <property type="component" value="Unassembled WGS sequence"/>
</dbReference>
<dbReference type="SUPFAM" id="SSF160631">
    <property type="entry name" value="SMI1/KNR4-like"/>
    <property type="match status" value="1"/>
</dbReference>
<proteinExistence type="predicted"/>
<evidence type="ECO:0000313" key="2">
    <source>
        <dbReference type="EMBL" id="NML34250.1"/>
    </source>
</evidence>